<dbReference type="EMBL" id="QUMO01000002">
    <property type="protein sequence ID" value="REF88160.1"/>
    <property type="molecule type" value="Genomic_DNA"/>
</dbReference>
<dbReference type="InterPro" id="IPR016125">
    <property type="entry name" value="Peptidase_C15-like"/>
</dbReference>
<dbReference type="InterPro" id="IPR033694">
    <property type="entry name" value="PGPEP1_Cys_AS"/>
</dbReference>
<comment type="similarity">
    <text evidence="1">Belongs to the peptidase C15 family.</text>
</comment>
<dbReference type="Gene3D" id="3.40.630.20">
    <property type="entry name" value="Peptidase C15, pyroglutamyl peptidase I-like"/>
    <property type="match status" value="1"/>
</dbReference>
<keyword evidence="8" id="KW-1185">Reference proteome</keyword>
<dbReference type="CDD" id="cd00501">
    <property type="entry name" value="Peptidase_C15"/>
    <property type="match status" value="1"/>
</dbReference>
<evidence type="ECO:0000256" key="6">
    <source>
        <dbReference type="PROSITE-ProRule" id="PRU10077"/>
    </source>
</evidence>
<evidence type="ECO:0000256" key="2">
    <source>
        <dbReference type="ARBA" id="ARBA00022490"/>
    </source>
</evidence>
<gene>
    <name evidence="7" type="ORF">DES32_1802</name>
</gene>
<keyword evidence="3" id="KW-0645">Protease</keyword>
<dbReference type="PANTHER" id="PTHR23402:SF1">
    <property type="entry name" value="PYROGLUTAMYL-PEPTIDASE I"/>
    <property type="match status" value="1"/>
</dbReference>
<dbReference type="PROSITE" id="PS01334">
    <property type="entry name" value="PYRASE_CYS"/>
    <property type="match status" value="1"/>
</dbReference>
<feature type="active site" evidence="6">
    <location>
        <position position="154"/>
    </location>
</feature>
<proteinExistence type="inferred from homology"/>
<dbReference type="PRINTS" id="PR00706">
    <property type="entry name" value="PYROGLUPTASE"/>
</dbReference>
<accession>A0A3D9Z2E7</accession>
<sequence>MSPIANAMIRVLLTGFAAFPGVENNPSAALMAALEKKRAHFDRLGIRLETRVLPVVYDGLAARLSELCVDTRPDAILHFGVAARRKCISIETRARNRVDPRAADAQGERPDLNVLSLDGAETIPVRIPAAEIAARIRDAGIAARISRDAGAYLCNATLYETLRTQKDRPAGFIHIPIPARADDASRPSFADIAAAAEIAIVAVAALTRGDFAGNRGTVIKFAMLTRPRDN</sequence>
<keyword evidence="4" id="KW-0378">Hydrolase</keyword>
<evidence type="ECO:0000313" key="8">
    <source>
        <dbReference type="Proteomes" id="UP000256900"/>
    </source>
</evidence>
<dbReference type="GO" id="GO:0006508">
    <property type="term" value="P:proteolysis"/>
    <property type="evidence" value="ECO:0007669"/>
    <property type="project" value="UniProtKB-KW"/>
</dbReference>
<dbReference type="GO" id="GO:0016920">
    <property type="term" value="F:pyroglutamyl-peptidase activity"/>
    <property type="evidence" value="ECO:0007669"/>
    <property type="project" value="UniProtKB-EC"/>
</dbReference>
<dbReference type="InterPro" id="IPR036440">
    <property type="entry name" value="Peptidase_C15-like_sf"/>
</dbReference>
<comment type="catalytic activity">
    <reaction evidence="6">
        <text>Release of an N-terminal pyroglutamyl group from a polypeptide, the second amino acid generally not being Pro.</text>
        <dbReference type="EC" id="3.4.19.3"/>
    </reaction>
</comment>
<evidence type="ECO:0000256" key="5">
    <source>
        <dbReference type="ARBA" id="ARBA00022807"/>
    </source>
</evidence>
<evidence type="ECO:0000256" key="1">
    <source>
        <dbReference type="ARBA" id="ARBA00006641"/>
    </source>
</evidence>
<evidence type="ECO:0000256" key="3">
    <source>
        <dbReference type="ARBA" id="ARBA00022670"/>
    </source>
</evidence>
<dbReference type="RefSeq" id="WP_115836266.1">
    <property type="nucleotide sequence ID" value="NZ_CP025086.1"/>
</dbReference>
<comment type="caution">
    <text evidence="7">The sequence shown here is derived from an EMBL/GenBank/DDBJ whole genome shotgun (WGS) entry which is preliminary data.</text>
</comment>
<reference evidence="7 8" key="1">
    <citation type="submission" date="2018-08" db="EMBL/GenBank/DDBJ databases">
        <title>Genomic Encyclopedia of Type Strains, Phase IV (KMG-IV): sequencing the most valuable type-strain genomes for metagenomic binning, comparative biology and taxonomic classification.</title>
        <authorList>
            <person name="Goeker M."/>
        </authorList>
    </citation>
    <scope>NUCLEOTIDE SEQUENCE [LARGE SCALE GENOMIC DNA]</scope>
    <source>
        <strain evidence="7 8">BW863</strain>
    </source>
</reference>
<keyword evidence="5" id="KW-0788">Thiol protease</keyword>
<keyword evidence="2" id="KW-0963">Cytoplasm</keyword>
<dbReference type="InterPro" id="IPR000816">
    <property type="entry name" value="Peptidase_C15"/>
</dbReference>
<dbReference type="EC" id="3.4.19.3" evidence="6"/>
<dbReference type="Proteomes" id="UP000256900">
    <property type="component" value="Unassembled WGS sequence"/>
</dbReference>
<dbReference type="PANTHER" id="PTHR23402">
    <property type="entry name" value="PROTEASE FAMILY C15 PYROGLUTAMYL-PEPTIDASE I-RELATED"/>
    <property type="match status" value="1"/>
</dbReference>
<dbReference type="Pfam" id="PF01470">
    <property type="entry name" value="Peptidase_C15"/>
    <property type="match status" value="1"/>
</dbReference>
<dbReference type="AlphaFoldDB" id="A0A3D9Z2E7"/>
<organism evidence="7 8">
    <name type="scientific">Methylovirgula ligni</name>
    <dbReference type="NCBI Taxonomy" id="569860"/>
    <lineage>
        <taxon>Bacteria</taxon>
        <taxon>Pseudomonadati</taxon>
        <taxon>Pseudomonadota</taxon>
        <taxon>Alphaproteobacteria</taxon>
        <taxon>Hyphomicrobiales</taxon>
        <taxon>Beijerinckiaceae</taxon>
        <taxon>Methylovirgula</taxon>
    </lineage>
</organism>
<dbReference type="GO" id="GO:0005829">
    <property type="term" value="C:cytosol"/>
    <property type="evidence" value="ECO:0007669"/>
    <property type="project" value="InterPro"/>
</dbReference>
<dbReference type="SUPFAM" id="SSF53182">
    <property type="entry name" value="Pyrrolidone carboxyl peptidase (pyroglutamate aminopeptidase)"/>
    <property type="match status" value="1"/>
</dbReference>
<protein>
    <recommendedName>
        <fullName evidence="6">Pyroglutamyl-peptidase I</fullName>
        <ecNumber evidence="6">3.4.19.3</ecNumber>
    </recommendedName>
</protein>
<dbReference type="OrthoDB" id="9779738at2"/>
<name>A0A3D9Z2E7_9HYPH</name>
<evidence type="ECO:0000313" key="7">
    <source>
        <dbReference type="EMBL" id="REF88160.1"/>
    </source>
</evidence>
<dbReference type="PIRSF" id="PIRSF015592">
    <property type="entry name" value="Prld-crbxl_pptds"/>
    <property type="match status" value="1"/>
</dbReference>
<evidence type="ECO:0000256" key="4">
    <source>
        <dbReference type="ARBA" id="ARBA00022801"/>
    </source>
</evidence>